<dbReference type="OrthoDB" id="6272738at2759"/>
<dbReference type="GO" id="GO:0003677">
    <property type="term" value="F:DNA binding"/>
    <property type="evidence" value="ECO:0007669"/>
    <property type="project" value="UniProtKB-UniRule"/>
</dbReference>
<feature type="region of interest" description="Disordered" evidence="7">
    <location>
        <begin position="98"/>
        <end position="123"/>
    </location>
</feature>
<comment type="cofactor">
    <cofactor evidence="1">
        <name>a divalent metal cation</name>
        <dbReference type="ChEBI" id="CHEBI:60240"/>
    </cofactor>
</comment>
<proteinExistence type="predicted"/>
<evidence type="ECO:0000256" key="5">
    <source>
        <dbReference type="ARBA" id="ARBA00023125"/>
    </source>
</evidence>
<dbReference type="InterPro" id="IPR006612">
    <property type="entry name" value="THAP_Znf"/>
</dbReference>
<organism evidence="9 10">
    <name type="scientific">Mytilus galloprovincialis</name>
    <name type="common">Mediterranean mussel</name>
    <dbReference type="NCBI Taxonomy" id="29158"/>
    <lineage>
        <taxon>Eukaryota</taxon>
        <taxon>Metazoa</taxon>
        <taxon>Spiralia</taxon>
        <taxon>Lophotrochozoa</taxon>
        <taxon>Mollusca</taxon>
        <taxon>Bivalvia</taxon>
        <taxon>Autobranchia</taxon>
        <taxon>Pteriomorphia</taxon>
        <taxon>Mytilida</taxon>
        <taxon>Mytiloidea</taxon>
        <taxon>Mytilidae</taxon>
        <taxon>Mytilinae</taxon>
        <taxon>Mytilus</taxon>
    </lineage>
</organism>
<dbReference type="Gene3D" id="6.20.210.20">
    <property type="entry name" value="THAP domain"/>
    <property type="match status" value="1"/>
</dbReference>
<feature type="compositionally biased region" description="Basic and acidic residues" evidence="7">
    <location>
        <begin position="98"/>
        <end position="112"/>
    </location>
</feature>
<evidence type="ECO:0000256" key="4">
    <source>
        <dbReference type="ARBA" id="ARBA00022833"/>
    </source>
</evidence>
<dbReference type="SMART" id="SM00980">
    <property type="entry name" value="THAP"/>
    <property type="match status" value="1"/>
</dbReference>
<dbReference type="GO" id="GO:0008270">
    <property type="term" value="F:zinc ion binding"/>
    <property type="evidence" value="ECO:0007669"/>
    <property type="project" value="UniProtKB-KW"/>
</dbReference>
<dbReference type="Pfam" id="PF05485">
    <property type="entry name" value="THAP"/>
    <property type="match status" value="1"/>
</dbReference>
<dbReference type="PANTHER" id="PTHR23080">
    <property type="entry name" value="THAP DOMAIN PROTEIN"/>
    <property type="match status" value="1"/>
</dbReference>
<sequence>MPSTCCCVPNCSNRGGHIFPKNEKIKKKWIKAIKRNMDGNRYRLWKPSKTSVVCKLHFLPSDYKSETTCGTVSLVKRLKSDAFPSVFPWISTSTSNDRSVRQANRSEAKVNVDSDSSESSEDMQAYLPCDDSNVGNEIYYTAEPCVDAEMTVPNESMNVPSTDSSLTQTLTWPSLCVEKFMFDSPGIMFYTGLQTYEDFTFVLATLGNAAYKLNYLYYRSDQLSVENQFFLTLIKLRQHKTNFELSRLFNISETAVVNIWVTWVNFMSRQWREVKTFPERDNVRFFSPCDFKTKFPSTRIIIDGTECPVMKPKSPIAQQSTFSTYKNRNTIKLLVGATPGGLVNYVSPAYGGSTSDRQISERSNLSSICDKGDSIMADKGFNVQDLFAPYDVSINIPTFFRKKNRMTGKTVLKDRAISSKRVHIERIIGLAKTYKILKAPLNITETKLASEITFVCFMLCNFKTCIIPETA</sequence>
<feature type="domain" description="THAP-type" evidence="8">
    <location>
        <begin position="1"/>
        <end position="87"/>
    </location>
</feature>
<dbReference type="InterPro" id="IPR027806">
    <property type="entry name" value="HARBI1_dom"/>
</dbReference>
<keyword evidence="2" id="KW-0479">Metal-binding</keyword>
<evidence type="ECO:0000256" key="2">
    <source>
        <dbReference type="ARBA" id="ARBA00022723"/>
    </source>
</evidence>
<evidence type="ECO:0000256" key="7">
    <source>
        <dbReference type="SAM" id="MobiDB-lite"/>
    </source>
</evidence>
<comment type="caution">
    <text evidence="9">The sequence shown here is derived from an EMBL/GenBank/DDBJ whole genome shotgun (WGS) entry which is preliminary data.</text>
</comment>
<dbReference type="Pfam" id="PF13613">
    <property type="entry name" value="HTH_Tnp_4"/>
    <property type="match status" value="1"/>
</dbReference>
<gene>
    <name evidence="9" type="ORF">MGAL_10B001892</name>
</gene>
<protein>
    <recommendedName>
        <fullName evidence="8">THAP-type domain-containing protein</fullName>
    </recommendedName>
</protein>
<keyword evidence="4" id="KW-0862">Zinc</keyword>
<dbReference type="PROSITE" id="PS50950">
    <property type="entry name" value="ZF_THAP"/>
    <property type="match status" value="1"/>
</dbReference>
<accession>A0A8B6CZM1</accession>
<dbReference type="InterPro" id="IPR027805">
    <property type="entry name" value="Transposase_HTH_dom"/>
</dbReference>
<dbReference type="InterPro" id="IPR038441">
    <property type="entry name" value="THAP_Znf_sf"/>
</dbReference>
<evidence type="ECO:0000256" key="6">
    <source>
        <dbReference type="PROSITE-ProRule" id="PRU00309"/>
    </source>
</evidence>
<evidence type="ECO:0000256" key="1">
    <source>
        <dbReference type="ARBA" id="ARBA00001968"/>
    </source>
</evidence>
<evidence type="ECO:0000259" key="8">
    <source>
        <dbReference type="PROSITE" id="PS50950"/>
    </source>
</evidence>
<evidence type="ECO:0000313" key="9">
    <source>
        <dbReference type="EMBL" id="VDI12896.1"/>
    </source>
</evidence>
<dbReference type="Proteomes" id="UP000596742">
    <property type="component" value="Unassembled WGS sequence"/>
</dbReference>
<dbReference type="SUPFAM" id="SSF57716">
    <property type="entry name" value="Glucocorticoid receptor-like (DNA-binding domain)"/>
    <property type="match status" value="1"/>
</dbReference>
<evidence type="ECO:0000256" key="3">
    <source>
        <dbReference type="ARBA" id="ARBA00022771"/>
    </source>
</evidence>
<dbReference type="EMBL" id="UYJE01002696">
    <property type="protein sequence ID" value="VDI12896.1"/>
    <property type="molecule type" value="Genomic_DNA"/>
</dbReference>
<evidence type="ECO:0000313" key="10">
    <source>
        <dbReference type="Proteomes" id="UP000596742"/>
    </source>
</evidence>
<reference evidence="9" key="1">
    <citation type="submission" date="2018-11" db="EMBL/GenBank/DDBJ databases">
        <authorList>
            <person name="Alioto T."/>
            <person name="Alioto T."/>
        </authorList>
    </citation>
    <scope>NUCLEOTIDE SEQUENCE</scope>
</reference>
<keyword evidence="10" id="KW-1185">Reference proteome</keyword>
<dbReference type="AlphaFoldDB" id="A0A8B6CZM1"/>
<dbReference type="Pfam" id="PF13359">
    <property type="entry name" value="DDE_Tnp_4"/>
    <property type="match status" value="1"/>
</dbReference>
<keyword evidence="5 6" id="KW-0238">DNA-binding</keyword>
<name>A0A8B6CZM1_MYTGA</name>
<keyword evidence="3 6" id="KW-0863">Zinc-finger</keyword>